<gene>
    <name evidence="1" type="ORF">F7231_10705</name>
</gene>
<evidence type="ECO:0008006" key="3">
    <source>
        <dbReference type="Google" id="ProtNLM"/>
    </source>
</evidence>
<evidence type="ECO:0000313" key="2">
    <source>
        <dbReference type="Proteomes" id="UP000606008"/>
    </source>
</evidence>
<dbReference type="EMBL" id="WAEL01000003">
    <property type="protein sequence ID" value="NID10639.1"/>
    <property type="molecule type" value="Genomic_DNA"/>
</dbReference>
<dbReference type="RefSeq" id="WP_166691877.1">
    <property type="nucleotide sequence ID" value="NZ_WAEL01000003.1"/>
</dbReference>
<keyword evidence="2" id="KW-1185">Reference proteome</keyword>
<sequence length="318" mass="36288">MMKLVYEQSPRLFSILLDKLTSGKGNIVVGPVFEQQRKDLDSVPDLVISQAAFTIAFETKKHDWFHSEQIIRHLKGIKQYRGTLILFLLSNAETEPLSRFKSEVDQAAKDDVHLLSITYAQLLSAFEEVCITDYLVGLLTEFRAYLDSENLLPVWEYLLDVVNCSNTMAEIDAGAYICPNSGGAYTHKRARLLGAYSRKEVRRLFEIDAVVVVGTNQQVTEIKWINRAELTHQQVAERAVSLVKQLRPEQSQLIPLQVFLLSNETETYFRKKLPGGMMGSKQYFWHESFATGTLPSLAQFLKEVETWENFKENTAAQQ</sequence>
<dbReference type="Proteomes" id="UP000606008">
    <property type="component" value="Unassembled WGS sequence"/>
</dbReference>
<protein>
    <recommendedName>
        <fullName evidence="3">Restriction endonuclease</fullName>
    </recommendedName>
</protein>
<name>A0ABX0QEM1_9BACT</name>
<comment type="caution">
    <text evidence="1">The sequence shown here is derived from an EMBL/GenBank/DDBJ whole genome shotgun (WGS) entry which is preliminary data.</text>
</comment>
<evidence type="ECO:0000313" key="1">
    <source>
        <dbReference type="EMBL" id="NID10639.1"/>
    </source>
</evidence>
<proteinExistence type="predicted"/>
<accession>A0ABX0QEM1</accession>
<reference evidence="1" key="1">
    <citation type="submission" date="2024-05" db="EMBL/GenBank/DDBJ databases">
        <authorList>
            <person name="Jung D.-H."/>
        </authorList>
    </citation>
    <scope>NUCLEOTIDE SEQUENCE</scope>
    <source>
        <strain evidence="1">JA-25</strain>
    </source>
</reference>
<organism evidence="1 2">
    <name type="scientific">Fibrivirga algicola</name>
    <dbReference type="NCBI Taxonomy" id="2950420"/>
    <lineage>
        <taxon>Bacteria</taxon>
        <taxon>Pseudomonadati</taxon>
        <taxon>Bacteroidota</taxon>
        <taxon>Cytophagia</taxon>
        <taxon>Cytophagales</taxon>
        <taxon>Spirosomataceae</taxon>
        <taxon>Fibrivirga</taxon>
    </lineage>
</organism>